<dbReference type="Proteomes" id="UP000428328">
    <property type="component" value="Chromosome"/>
</dbReference>
<name>A0A6I6JDX9_9BACT</name>
<gene>
    <name evidence="2" type="ORF">GM415_13165</name>
</gene>
<evidence type="ECO:0000313" key="3">
    <source>
        <dbReference type="Proteomes" id="UP000428328"/>
    </source>
</evidence>
<organism evidence="2 3">
    <name type="scientific">Pseudodesulfovibrio cashew</name>
    <dbReference type="NCBI Taxonomy" id="2678688"/>
    <lineage>
        <taxon>Bacteria</taxon>
        <taxon>Pseudomonadati</taxon>
        <taxon>Thermodesulfobacteriota</taxon>
        <taxon>Desulfovibrionia</taxon>
        <taxon>Desulfovibrionales</taxon>
        <taxon>Desulfovibrionaceae</taxon>
    </lineage>
</organism>
<dbReference type="EMBL" id="CP046400">
    <property type="protein sequence ID" value="QGY41035.1"/>
    <property type="molecule type" value="Genomic_DNA"/>
</dbReference>
<reference evidence="2 3" key="1">
    <citation type="submission" date="2019-11" db="EMBL/GenBank/DDBJ databases">
        <authorList>
            <person name="Zheng R.K."/>
            <person name="Sun C.M."/>
        </authorList>
    </citation>
    <scope>NUCLEOTIDE SEQUENCE [LARGE SCALE GENOMIC DNA]</scope>
    <source>
        <strain evidence="2 3">SRB007</strain>
    </source>
</reference>
<dbReference type="RefSeq" id="WP_158948910.1">
    <property type="nucleotide sequence ID" value="NZ_CP046400.1"/>
</dbReference>
<accession>A0A6I6JDX9</accession>
<feature type="region of interest" description="Disordered" evidence="1">
    <location>
        <begin position="29"/>
        <end position="59"/>
    </location>
</feature>
<protein>
    <submittedName>
        <fullName evidence="2">Uncharacterized protein</fullName>
    </submittedName>
</protein>
<keyword evidence="3" id="KW-1185">Reference proteome</keyword>
<sequence>MNRNITAAILVVCALLLAVGAYFLVSKSPDSGQGELRREVSPPGETAQPPAWVGHEQNATPNYDSAEMEARNATKPVAEPAPAIQPEKQTKVIEIKEDKVVTLTFVEALADFMLQRFVPQDMTGKPATLASAKALNVYFGRELSGFNVRIDDIRAARRSVLDYAFTPEAISMLYKLYAPAFLAHLKDTAATDERVYSVRDGKERRTLEPAEIAAMLRLNAVRIDRAACVFTAIADNPDITQLAGRYLQAARAVERANGRLQDAMADGKATGEASTRLKQAIQQREHIRQEIISTLGARCPGGQPSELFYLAQWSYRRVLDDPDAKLAAFQSAATVLTDFAEQCREAAKGLEQ</sequence>
<dbReference type="AlphaFoldDB" id="A0A6I6JDX9"/>
<proteinExistence type="predicted"/>
<evidence type="ECO:0000256" key="1">
    <source>
        <dbReference type="SAM" id="MobiDB-lite"/>
    </source>
</evidence>
<dbReference type="KEGG" id="psel:GM415_13165"/>
<evidence type="ECO:0000313" key="2">
    <source>
        <dbReference type="EMBL" id="QGY41035.1"/>
    </source>
</evidence>